<dbReference type="AlphaFoldDB" id="A0A5N5RHZ1"/>
<dbReference type="InterPro" id="IPR018193">
    <property type="entry name" value="Glyc_kinase_flavodox-like_fold"/>
</dbReference>
<dbReference type="InterPro" id="IPR018197">
    <property type="entry name" value="Glycerate_kinase_RE-like"/>
</dbReference>
<protein>
    <submittedName>
        <fullName evidence="5">Glycerate kinase</fullName>
    </submittedName>
</protein>
<evidence type="ECO:0000256" key="2">
    <source>
        <dbReference type="ARBA" id="ARBA00022679"/>
    </source>
</evidence>
<evidence type="ECO:0000256" key="3">
    <source>
        <dbReference type="ARBA" id="ARBA00022777"/>
    </source>
</evidence>
<dbReference type="PANTHER" id="PTHR21599">
    <property type="entry name" value="GLYCERATE KINASE"/>
    <property type="match status" value="1"/>
</dbReference>
<evidence type="ECO:0000256" key="1">
    <source>
        <dbReference type="ARBA" id="ARBA00006284"/>
    </source>
</evidence>
<accession>A0A5N5RHZ1</accession>
<dbReference type="InterPro" id="IPR036129">
    <property type="entry name" value="Glycerate_kinase_sf"/>
</dbReference>
<evidence type="ECO:0000313" key="6">
    <source>
        <dbReference type="Proteomes" id="UP000326336"/>
    </source>
</evidence>
<dbReference type="Pfam" id="PF02595">
    <property type="entry name" value="Gly_kinase"/>
    <property type="match status" value="1"/>
</dbReference>
<reference evidence="5 6" key="1">
    <citation type="journal article" date="2019" name="Int. J. Syst. Evol. Microbiol.">
        <title>Bifidobacterium jacchi sp. nov., isolated from the faeces of a baby common marmoset (Callithrix jacchus).</title>
        <authorList>
            <person name="Modesto M."/>
            <person name="Watanabe K."/>
            <person name="Arita M."/>
            <person name="Satti M."/>
            <person name="Oki K."/>
            <person name="Sciavilla P."/>
            <person name="Patavino C."/>
            <person name="Camma C."/>
            <person name="Michelini S."/>
            <person name="Sgorbati B."/>
            <person name="Mattarelli P."/>
        </authorList>
    </citation>
    <scope>NUCLEOTIDE SEQUENCE [LARGE SCALE GENOMIC DNA]</scope>
    <source>
        <strain evidence="5 6">MRM 9.3</strain>
    </source>
</reference>
<comment type="similarity">
    <text evidence="1 4">Belongs to the glycerate kinase type-1 family.</text>
</comment>
<dbReference type="SUPFAM" id="SSF110738">
    <property type="entry name" value="Glycerate kinase I"/>
    <property type="match status" value="1"/>
</dbReference>
<dbReference type="Proteomes" id="UP000326336">
    <property type="component" value="Unassembled WGS sequence"/>
</dbReference>
<evidence type="ECO:0000313" key="5">
    <source>
        <dbReference type="EMBL" id="KAB5606381.1"/>
    </source>
</evidence>
<keyword evidence="6" id="KW-1185">Reference proteome</keyword>
<comment type="caution">
    <text evidence="5">The sequence shown here is derived from an EMBL/GenBank/DDBJ whole genome shotgun (WGS) entry which is preliminary data.</text>
</comment>
<evidence type="ECO:0000256" key="4">
    <source>
        <dbReference type="PIRNR" id="PIRNR006078"/>
    </source>
</evidence>
<dbReference type="NCBIfam" id="TIGR00045">
    <property type="entry name" value="glycerate kinase"/>
    <property type="match status" value="1"/>
</dbReference>
<dbReference type="Gene3D" id="3.40.50.10350">
    <property type="entry name" value="Glycerate kinase, domain 1"/>
    <property type="match status" value="1"/>
</dbReference>
<name>A0A5N5RHZ1_9BIFI</name>
<dbReference type="Gene3D" id="3.90.1510.10">
    <property type="entry name" value="Glycerate kinase, domain 2"/>
    <property type="match status" value="1"/>
</dbReference>
<dbReference type="EMBL" id="RQSP01000026">
    <property type="protein sequence ID" value="KAB5606381.1"/>
    <property type="molecule type" value="Genomic_DNA"/>
</dbReference>
<dbReference type="PANTHER" id="PTHR21599:SF0">
    <property type="entry name" value="GLYCERATE KINASE"/>
    <property type="match status" value="1"/>
</dbReference>
<keyword evidence="3 4" id="KW-0418">Kinase</keyword>
<proteinExistence type="inferred from homology"/>
<keyword evidence="2 4" id="KW-0808">Transferase</keyword>
<gene>
    <name evidence="5" type="ORF">EHS19_07500</name>
</gene>
<dbReference type="GO" id="GO:0008887">
    <property type="term" value="F:glycerate kinase activity"/>
    <property type="evidence" value="ECO:0007669"/>
    <property type="project" value="UniProtKB-UniRule"/>
</dbReference>
<dbReference type="PIRSF" id="PIRSF006078">
    <property type="entry name" value="GlxK"/>
    <property type="match status" value="1"/>
</dbReference>
<dbReference type="GO" id="GO:0031388">
    <property type="term" value="P:organic acid phosphorylation"/>
    <property type="evidence" value="ECO:0007669"/>
    <property type="project" value="UniProtKB-UniRule"/>
</dbReference>
<sequence length="378" mass="37483">MTRYLCAPDSFKESLTALAAATAMAEGIRRADRHAEIRLAPMADGGEGTARALADATGGTMVVAAAHDPLGRPIQAEFAMLGDGRTAVVETAAASGLALVGAAERDPLIASSFGTGELMRAALDAGAATIIVGLGGSATNDAGAGMLTALGVRFLDDAGRVLPAGGAALGSLAFIDADGLDPRLGGTEVIAACDVTNPLVGPNGASAVFGPQKGASGEDVAVLDRALARFAAVAGSQCGVDVAHLPGGGAAGGIGAALQAFAHARFRPGFELVSERIGLDEAVRWADVVFTGEGSVDAQTGFGKTPAGVAGMAKRHGRPVIAIAGHVGGGVEGLYGKGIDAIFGTAPGAASLDELLRDAAVNVAFTAEQVVRTMLLHR</sequence>
<dbReference type="InterPro" id="IPR004381">
    <property type="entry name" value="Glycerate_kinase"/>
</dbReference>
<dbReference type="RefSeq" id="WP_151917145.1">
    <property type="nucleotide sequence ID" value="NZ_RQSP01000026.1"/>
</dbReference>
<dbReference type="OrthoDB" id="9774290at2"/>
<organism evidence="5 6">
    <name type="scientific">Bifidobacterium jacchi</name>
    <dbReference type="NCBI Taxonomy" id="2490545"/>
    <lineage>
        <taxon>Bacteria</taxon>
        <taxon>Bacillati</taxon>
        <taxon>Actinomycetota</taxon>
        <taxon>Actinomycetes</taxon>
        <taxon>Bifidobacteriales</taxon>
        <taxon>Bifidobacteriaceae</taxon>
        <taxon>Bifidobacterium</taxon>
    </lineage>
</organism>